<evidence type="ECO:0000256" key="1">
    <source>
        <dbReference type="ARBA" id="ARBA00004259"/>
    </source>
</evidence>
<evidence type="ECO:0000313" key="6">
    <source>
        <dbReference type="EMBL" id="KAK8891510.1"/>
    </source>
</evidence>
<keyword evidence="4" id="KW-0509">mRNA transport</keyword>
<dbReference type="PANTHER" id="PTHR11225:SF4">
    <property type="entry name" value="NUCLEAR PORE COMPLEX PROTEIN NUP93"/>
    <property type="match status" value="1"/>
</dbReference>
<evidence type="ECO:0000256" key="4">
    <source>
        <dbReference type="RuleBase" id="RU364035"/>
    </source>
</evidence>
<keyword evidence="4" id="KW-0472">Membrane</keyword>
<organism evidence="6 7">
    <name type="scientific">Tritrichomonas musculus</name>
    <dbReference type="NCBI Taxonomy" id="1915356"/>
    <lineage>
        <taxon>Eukaryota</taxon>
        <taxon>Metamonada</taxon>
        <taxon>Parabasalia</taxon>
        <taxon>Tritrichomonadida</taxon>
        <taxon>Tritrichomonadidae</taxon>
        <taxon>Tritrichomonas</taxon>
    </lineage>
</organism>
<comment type="subcellular location">
    <subcellularLocation>
        <location evidence="1">Nucleus envelope</location>
    </subcellularLocation>
    <subcellularLocation>
        <location evidence="4">Nucleus</location>
        <location evidence="4">Nuclear pore complex</location>
    </subcellularLocation>
</comment>
<dbReference type="InterPro" id="IPR007231">
    <property type="entry name" value="Nucleoporin_int_Nup93/Nic96"/>
</dbReference>
<dbReference type="EMBL" id="JAPFFF010000004">
    <property type="protein sequence ID" value="KAK8891510.1"/>
    <property type="molecule type" value="Genomic_DNA"/>
</dbReference>
<evidence type="ECO:0000313" key="7">
    <source>
        <dbReference type="Proteomes" id="UP001470230"/>
    </source>
</evidence>
<sequence length="710" mass="81789">MQLDLRLDDILNRSLRLESPMNFRIPLDLENIKQLSSKILPSLKTDESGLTLLAKESRSIDIDILKKSFDDLSKVNLSKMIQNEKLTFSEECAEAMKTSTAESVEKSSKKDDISSDYFIFSNLARQMKEKETLLHRLICHAEPAAISRFGTIQSEDEQMELSSLSGFYNYNLFSTDFVHLIDRTIRNELSQEVRNALADTYSIIGCISQEKSPLLGSLRYLTQLFRRIITNEVNKNRINGNRGGAIGLIPTIKAYVILKNYPFGYSPWAVLYFSLLCGVQRELLDFLDTNSEIFSDCIKPALENYFQHLPLPKSIANSLEAYHDRDITMKKIDPFKTIVLAILTRKHNIPDSEQIIESTEEWLWIRLQFIHVDSLNGQSSADLSELAEELKDFDPKDRPSPFLRGQVYLLTNLYQKAAEWFLSCENYVNHCLHIVISMNMANLIDDHILVRPLLIYAKDIFRADPTAAIRYLSLLHERELRIDTIATFVVETKKGEKIFYSQNDSIPVISSVLPPDEQHEIIQKAAHLAEYRDMHSKAANIYSLIGQFDEVIDLECIQLRKYIEGFLDDNVYNECQRIYEQILSNNSPESNDKFQIFRVLLQFALASHHARANEYREATDLIEKADFLPTTNEQVQPFRIMLMASSELRKALPTMIIIAIKSYAELYGNAKNEKKEYDKKKADAILELTSDIDIPNYAQKELLDYSLRFQ</sequence>
<keyword evidence="5" id="KW-0175">Coiled coil</keyword>
<keyword evidence="3 4" id="KW-0539">Nucleus</keyword>
<name>A0ABR2KK67_9EUKA</name>
<feature type="coiled-coil region" evidence="5">
    <location>
        <begin position="660"/>
        <end position="687"/>
    </location>
</feature>
<dbReference type="PANTHER" id="PTHR11225">
    <property type="entry name" value="NUCLEAR PORE COMPLEX PROTEIN NUP93 NUCLEOPORIN NUP93 DEAD EYE PROTEIN"/>
    <property type="match status" value="1"/>
</dbReference>
<proteinExistence type="inferred from homology"/>
<comment type="similarity">
    <text evidence="2 4">Belongs to the nucleoporin interacting component (NIC) family.</text>
</comment>
<gene>
    <name evidence="6" type="ORF">M9Y10_028720</name>
</gene>
<accession>A0ABR2KK67</accession>
<evidence type="ECO:0000256" key="5">
    <source>
        <dbReference type="SAM" id="Coils"/>
    </source>
</evidence>
<protein>
    <recommendedName>
        <fullName evidence="4">Nuclear pore protein</fullName>
    </recommendedName>
</protein>
<evidence type="ECO:0000256" key="2">
    <source>
        <dbReference type="ARBA" id="ARBA00010186"/>
    </source>
</evidence>
<dbReference type="Proteomes" id="UP001470230">
    <property type="component" value="Unassembled WGS sequence"/>
</dbReference>
<comment type="caution">
    <text evidence="6">The sequence shown here is derived from an EMBL/GenBank/DDBJ whole genome shotgun (WGS) entry which is preliminary data.</text>
</comment>
<keyword evidence="4" id="KW-0906">Nuclear pore complex</keyword>
<evidence type="ECO:0000256" key="3">
    <source>
        <dbReference type="ARBA" id="ARBA00023242"/>
    </source>
</evidence>
<keyword evidence="7" id="KW-1185">Reference proteome</keyword>
<reference evidence="6 7" key="1">
    <citation type="submission" date="2024-04" db="EMBL/GenBank/DDBJ databases">
        <title>Tritrichomonas musculus Genome.</title>
        <authorList>
            <person name="Alves-Ferreira E."/>
            <person name="Grigg M."/>
            <person name="Lorenzi H."/>
            <person name="Galac M."/>
        </authorList>
    </citation>
    <scope>NUCLEOTIDE SEQUENCE [LARGE SCALE GENOMIC DNA]</scope>
    <source>
        <strain evidence="6 7">EAF2021</strain>
    </source>
</reference>
<keyword evidence="4" id="KW-0813">Transport</keyword>
<dbReference type="Pfam" id="PF04097">
    <property type="entry name" value="Nic96"/>
    <property type="match status" value="1"/>
</dbReference>
<keyword evidence="4" id="KW-0653">Protein transport</keyword>
<keyword evidence="4" id="KW-0811">Translocation</keyword>